<dbReference type="EMBL" id="ACIJ02000001">
    <property type="protein sequence ID" value="EEX73038.1"/>
    <property type="molecule type" value="Genomic_DNA"/>
</dbReference>
<dbReference type="GO" id="GO:0004830">
    <property type="term" value="F:tryptophan-tRNA ligase activity"/>
    <property type="evidence" value="ECO:0007669"/>
    <property type="project" value="UniProtKB-UniRule"/>
</dbReference>
<dbReference type="InterPro" id="IPR050203">
    <property type="entry name" value="Trp-tRNA_synthetase"/>
</dbReference>
<proteinExistence type="inferred from homology"/>
<comment type="similarity">
    <text evidence="1 10">Belongs to the class-I aminoacyl-tRNA synthetase family.</text>
</comment>
<evidence type="ECO:0000256" key="8">
    <source>
        <dbReference type="ARBA" id="ARBA00049929"/>
    </source>
</evidence>
<dbReference type="FunFam" id="3.40.50.620:FF:000094">
    <property type="entry name" value="Tryptophan--tRNA ligase"/>
    <property type="match status" value="1"/>
</dbReference>
<dbReference type="GO" id="GO:0005829">
    <property type="term" value="C:cytosol"/>
    <property type="evidence" value="ECO:0007669"/>
    <property type="project" value="TreeGrafter"/>
</dbReference>
<sequence length="363" mass="40958">MSSKIILTGDRPTGRLHIGHYVGSLRRRVEIQESGDYKQMFVFIADAQALTDNVDNPEKVRQNVVEVALDYLSIGLDPSKVTMFIQSQIPELTELTFYFLDLVSVARLQRNPTVKTELAMRGFGSSIPVGFFTYPISQAADITAFKATTIPVGEDQSPMIEQAVEIVRRFNHIYGDTLVEPKILLPDNAACLRLPGTDGKAKMSKSLNNCIYLSETEKELKQKVMSMYTDPLHVHVEDPGHLEGNTVFTYLDAFCRQEHFAEFWPDYGCLQDVKDHYQRGGLGDMKVKKFLLNILNAELAPIRARRKEYEQDIAGVYDMLKAGCEAARAVAAETLDEVRRAMKINYFDDAALIEEQSKRFAAQ</sequence>
<comment type="catalytic activity">
    <reaction evidence="8">
        <text>tRNA(Trp) + L-tryptophan + ATP = L-tryptophyl-tRNA(Trp) + AMP + diphosphate + H(+)</text>
        <dbReference type="Rhea" id="RHEA:24080"/>
        <dbReference type="Rhea" id="RHEA-COMP:9671"/>
        <dbReference type="Rhea" id="RHEA-COMP:9705"/>
        <dbReference type="ChEBI" id="CHEBI:15378"/>
        <dbReference type="ChEBI" id="CHEBI:30616"/>
        <dbReference type="ChEBI" id="CHEBI:33019"/>
        <dbReference type="ChEBI" id="CHEBI:57912"/>
        <dbReference type="ChEBI" id="CHEBI:78442"/>
        <dbReference type="ChEBI" id="CHEBI:78535"/>
        <dbReference type="ChEBI" id="CHEBI:456215"/>
        <dbReference type="EC" id="6.1.1.2"/>
    </reaction>
</comment>
<comment type="caution">
    <text evidence="11">The sequence shown here is derived from an EMBL/GenBank/DDBJ whole genome shotgun (WGS) entry which is preliminary data.</text>
</comment>
<organism evidence="11 12">
    <name type="scientific">Alloprevotella tannerae ATCC 51259</name>
    <dbReference type="NCBI Taxonomy" id="626522"/>
    <lineage>
        <taxon>Bacteria</taxon>
        <taxon>Pseudomonadati</taxon>
        <taxon>Bacteroidota</taxon>
        <taxon>Bacteroidia</taxon>
        <taxon>Bacteroidales</taxon>
        <taxon>Prevotellaceae</taxon>
        <taxon>Alloprevotella</taxon>
    </lineage>
</organism>
<dbReference type="PRINTS" id="PR01039">
    <property type="entry name" value="TRNASYNTHTRP"/>
</dbReference>
<dbReference type="EC" id="6.1.1.2" evidence="2 9"/>
<evidence type="ECO:0000256" key="10">
    <source>
        <dbReference type="RuleBase" id="RU363036"/>
    </source>
</evidence>
<evidence type="ECO:0000256" key="1">
    <source>
        <dbReference type="ARBA" id="ARBA00005594"/>
    </source>
</evidence>
<dbReference type="RefSeq" id="WP_006253796.1">
    <property type="nucleotide sequence ID" value="NZ_GG700642.1"/>
</dbReference>
<dbReference type="Gene3D" id="1.10.240.10">
    <property type="entry name" value="Tyrosyl-Transfer RNA Synthetase"/>
    <property type="match status" value="1"/>
</dbReference>
<keyword evidence="5 10" id="KW-0067">ATP-binding</keyword>
<dbReference type="InterPro" id="IPR001412">
    <property type="entry name" value="aa-tRNA-synth_I_CS"/>
</dbReference>
<evidence type="ECO:0000256" key="7">
    <source>
        <dbReference type="ARBA" id="ARBA00023146"/>
    </source>
</evidence>
<gene>
    <name evidence="11" type="primary">trpS</name>
    <name evidence="11" type="ORF">GCWU000325_00025</name>
</gene>
<evidence type="ECO:0000256" key="2">
    <source>
        <dbReference type="ARBA" id="ARBA00013161"/>
    </source>
</evidence>
<dbReference type="PANTHER" id="PTHR43766:SF1">
    <property type="entry name" value="TRYPTOPHAN--TRNA LIGASE, MITOCHONDRIAL"/>
    <property type="match status" value="1"/>
</dbReference>
<dbReference type="SUPFAM" id="SSF52374">
    <property type="entry name" value="Nucleotidylyl transferase"/>
    <property type="match status" value="1"/>
</dbReference>
<dbReference type="GO" id="GO:0006436">
    <property type="term" value="P:tryptophanyl-tRNA aminoacylation"/>
    <property type="evidence" value="ECO:0007669"/>
    <property type="project" value="UniProtKB-UniRule"/>
</dbReference>
<dbReference type="HOGENOM" id="CLU_029244_0_1_10"/>
<dbReference type="InterPro" id="IPR002306">
    <property type="entry name" value="Trp-tRNA-ligase"/>
</dbReference>
<keyword evidence="12" id="KW-1185">Reference proteome</keyword>
<accession>C9LCT4</accession>
<dbReference type="InterPro" id="IPR002305">
    <property type="entry name" value="aa-tRNA-synth_Ic"/>
</dbReference>
<dbReference type="Pfam" id="PF00579">
    <property type="entry name" value="tRNA-synt_1b"/>
    <property type="match status" value="1"/>
</dbReference>
<protein>
    <recommendedName>
        <fullName evidence="2 9">Tryptophan--tRNA ligase</fullName>
        <ecNumber evidence="2 9">6.1.1.2</ecNumber>
    </recommendedName>
</protein>
<evidence type="ECO:0000256" key="6">
    <source>
        <dbReference type="ARBA" id="ARBA00022917"/>
    </source>
</evidence>
<evidence type="ECO:0000256" key="4">
    <source>
        <dbReference type="ARBA" id="ARBA00022741"/>
    </source>
</evidence>
<keyword evidence="3 10" id="KW-0436">Ligase</keyword>
<evidence type="ECO:0000313" key="12">
    <source>
        <dbReference type="Proteomes" id="UP000003460"/>
    </source>
</evidence>
<dbReference type="Proteomes" id="UP000003460">
    <property type="component" value="Unassembled WGS sequence"/>
</dbReference>
<reference evidence="11" key="1">
    <citation type="submission" date="2009-09" db="EMBL/GenBank/DDBJ databases">
        <authorList>
            <person name="Weinstock G."/>
            <person name="Sodergren E."/>
            <person name="Clifton S."/>
            <person name="Fulton L."/>
            <person name="Fulton B."/>
            <person name="Courtney L."/>
            <person name="Fronick C."/>
            <person name="Harrison M."/>
            <person name="Strong C."/>
            <person name="Farmer C."/>
            <person name="Delahaunty K."/>
            <person name="Markovic C."/>
            <person name="Hall O."/>
            <person name="Minx P."/>
            <person name="Tomlinson C."/>
            <person name="Mitreva M."/>
            <person name="Nelson J."/>
            <person name="Hou S."/>
            <person name="Wollam A."/>
            <person name="Pepin K.H."/>
            <person name="Johnson M."/>
            <person name="Bhonagiri V."/>
            <person name="Nash W.E."/>
            <person name="Warren W."/>
            <person name="Chinwalla A."/>
            <person name="Mardis E.R."/>
            <person name="Wilson R.K."/>
        </authorList>
    </citation>
    <scope>NUCLEOTIDE SEQUENCE [LARGE SCALE GENOMIC DNA]</scope>
    <source>
        <strain evidence="11">ATCC 51259</strain>
    </source>
</reference>
<evidence type="ECO:0000313" key="11">
    <source>
        <dbReference type="EMBL" id="EEX73038.1"/>
    </source>
</evidence>
<keyword evidence="7 10" id="KW-0030">Aminoacyl-tRNA synthetase</keyword>
<dbReference type="FunFam" id="1.10.240.10:FF:000005">
    <property type="entry name" value="Tryptophan--tRNA ligase"/>
    <property type="match status" value="1"/>
</dbReference>
<keyword evidence="4 10" id="KW-0547">Nucleotide-binding</keyword>
<dbReference type="CDD" id="cd00806">
    <property type="entry name" value="TrpRS_core"/>
    <property type="match status" value="1"/>
</dbReference>
<dbReference type="GeneID" id="84575426"/>
<evidence type="ECO:0000256" key="3">
    <source>
        <dbReference type="ARBA" id="ARBA00022598"/>
    </source>
</evidence>
<dbReference type="Gene3D" id="3.40.50.620">
    <property type="entry name" value="HUPs"/>
    <property type="match status" value="1"/>
</dbReference>
<dbReference type="STRING" id="626522.GCWU000325_00025"/>
<evidence type="ECO:0000256" key="5">
    <source>
        <dbReference type="ARBA" id="ARBA00022840"/>
    </source>
</evidence>
<dbReference type="GO" id="GO:0005524">
    <property type="term" value="F:ATP binding"/>
    <property type="evidence" value="ECO:0007669"/>
    <property type="project" value="UniProtKB-KW"/>
</dbReference>
<dbReference type="PANTHER" id="PTHR43766">
    <property type="entry name" value="TRYPTOPHAN--TRNA LIGASE, MITOCHONDRIAL"/>
    <property type="match status" value="1"/>
</dbReference>
<dbReference type="NCBIfam" id="TIGR00233">
    <property type="entry name" value="trpS"/>
    <property type="match status" value="1"/>
</dbReference>
<dbReference type="PROSITE" id="PS00178">
    <property type="entry name" value="AA_TRNA_LIGASE_I"/>
    <property type="match status" value="1"/>
</dbReference>
<name>C9LCT4_9BACT</name>
<keyword evidence="6 10" id="KW-0648">Protein biosynthesis</keyword>
<dbReference type="eggNOG" id="COG0180">
    <property type="taxonomic scope" value="Bacteria"/>
</dbReference>
<dbReference type="OrthoDB" id="9801042at2"/>
<evidence type="ECO:0000256" key="9">
    <source>
        <dbReference type="NCBIfam" id="TIGR00233"/>
    </source>
</evidence>
<dbReference type="InterPro" id="IPR014729">
    <property type="entry name" value="Rossmann-like_a/b/a_fold"/>
</dbReference>
<dbReference type="AlphaFoldDB" id="C9LCT4"/>